<keyword evidence="11" id="KW-1185">Reference proteome</keyword>
<reference evidence="10 11" key="1">
    <citation type="submission" date="2014-08" db="EMBL/GenBank/DDBJ databases">
        <title>Complete genome sequence of Corynebacterium sphenisci CECT 5990(T) (=DSM 44792(T)), isolated from healthy wild penguins.</title>
        <authorList>
            <person name="Ruckert C."/>
            <person name="Albersmeier A."/>
            <person name="Winkler A."/>
            <person name="Kalinowski J."/>
        </authorList>
    </citation>
    <scope>NUCLEOTIDE SEQUENCE [LARGE SCALE GENOMIC DNA]</scope>
    <source>
        <strain evidence="10 11">DSM 44792</strain>
    </source>
</reference>
<dbReference type="AlphaFoldDB" id="A0A1L7CYW8"/>
<evidence type="ECO:0000256" key="3">
    <source>
        <dbReference type="ARBA" id="ARBA00022679"/>
    </source>
</evidence>
<dbReference type="RefSeq" id="WP_075692502.1">
    <property type="nucleotide sequence ID" value="NZ_CP009248.1"/>
</dbReference>
<dbReference type="PANTHER" id="PTHR12358">
    <property type="entry name" value="SPHINGOSINE KINASE"/>
    <property type="match status" value="1"/>
</dbReference>
<dbReference type="GO" id="GO:0005524">
    <property type="term" value="F:ATP binding"/>
    <property type="evidence" value="ECO:0007669"/>
    <property type="project" value="UniProtKB-KW"/>
</dbReference>
<dbReference type="InterPro" id="IPR045540">
    <property type="entry name" value="YegS/DAGK_C"/>
</dbReference>
<dbReference type="Gene3D" id="3.40.50.10330">
    <property type="entry name" value="Probable inorganic polyphosphate/atp-NAD kinase, domain 1"/>
    <property type="match status" value="1"/>
</dbReference>
<evidence type="ECO:0000256" key="8">
    <source>
        <dbReference type="ARBA" id="ARBA00023264"/>
    </source>
</evidence>
<dbReference type="Pfam" id="PF19279">
    <property type="entry name" value="YegS_C"/>
    <property type="match status" value="1"/>
</dbReference>
<name>A0A1L7CYW8_9CORY</name>
<keyword evidence="8" id="KW-1208">Phospholipid metabolism</keyword>
<comment type="similarity">
    <text evidence="2">Belongs to the diacylglycerol/lipid kinase family.</text>
</comment>
<dbReference type="STRING" id="1437874.CSPHI_08695"/>
<evidence type="ECO:0000256" key="5">
    <source>
        <dbReference type="ARBA" id="ARBA00022777"/>
    </source>
</evidence>
<dbReference type="GO" id="GO:0004143">
    <property type="term" value="F:ATP-dependent diacylglycerol kinase activity"/>
    <property type="evidence" value="ECO:0007669"/>
    <property type="project" value="TreeGrafter"/>
</dbReference>
<evidence type="ECO:0000256" key="7">
    <source>
        <dbReference type="ARBA" id="ARBA00023209"/>
    </source>
</evidence>
<evidence type="ECO:0000256" key="4">
    <source>
        <dbReference type="ARBA" id="ARBA00022741"/>
    </source>
</evidence>
<comment type="cofactor">
    <cofactor evidence="1">
        <name>Mg(2+)</name>
        <dbReference type="ChEBI" id="CHEBI:18420"/>
    </cofactor>
</comment>
<keyword evidence="5 10" id="KW-0418">Kinase</keyword>
<dbReference type="OrthoDB" id="142078at2"/>
<dbReference type="InterPro" id="IPR016064">
    <property type="entry name" value="NAD/diacylglycerol_kinase_sf"/>
</dbReference>
<sequence length="324" mass="34443">MSNYLEDYPVEHVQVSTVALVTNPKAGHGAAAHAAERAMDRFSERGVDVVALQGKSPADARRLIRTVLDDGRIDALAVAGGDGMINLALQEQAGTGVPLGIIPAGTGNDHGREYRLPRNNPEAAADVVADGFAITTDLGRILPIGADGEPDAAQAKWFGTIMCAGFDSLVSDRVNVMKWPHGRNRYNAAIVVEFLNFHALPFRITLDDGTVIDDRITLAAFGNTRSYGGGMKICPAADHADGQLDITVIGKAGRLKAAAVFGKVFKGEHVRQPEVTQYRSPGALVEFFGGEDAMNAYADGDFMAPLPVRVEIAPAAGRYIVPRP</sequence>
<dbReference type="EMBL" id="CP009248">
    <property type="protein sequence ID" value="APT91085.1"/>
    <property type="molecule type" value="Genomic_DNA"/>
</dbReference>
<dbReference type="NCBIfam" id="NF008882">
    <property type="entry name" value="PRK11914.1"/>
    <property type="match status" value="1"/>
</dbReference>
<organism evidence="10 11">
    <name type="scientific">Corynebacterium sphenisci DSM 44792</name>
    <dbReference type="NCBI Taxonomy" id="1437874"/>
    <lineage>
        <taxon>Bacteria</taxon>
        <taxon>Bacillati</taxon>
        <taxon>Actinomycetota</taxon>
        <taxon>Actinomycetes</taxon>
        <taxon>Mycobacteriales</taxon>
        <taxon>Corynebacteriaceae</taxon>
        <taxon>Corynebacterium</taxon>
    </lineage>
</organism>
<evidence type="ECO:0000256" key="1">
    <source>
        <dbReference type="ARBA" id="ARBA00001946"/>
    </source>
</evidence>
<keyword evidence="7" id="KW-0444">Lipid biosynthesis</keyword>
<keyword evidence="7" id="KW-0594">Phospholipid biosynthesis</keyword>
<feature type="domain" description="DAGKc" evidence="9">
    <location>
        <begin position="13"/>
        <end position="145"/>
    </location>
</feature>
<dbReference type="PANTHER" id="PTHR12358:SF106">
    <property type="entry name" value="LIPID KINASE YEGS"/>
    <property type="match status" value="1"/>
</dbReference>
<dbReference type="Pfam" id="PF00781">
    <property type="entry name" value="DAGK_cat"/>
    <property type="match status" value="1"/>
</dbReference>
<keyword evidence="3" id="KW-0808">Transferase</keyword>
<dbReference type="InterPro" id="IPR050187">
    <property type="entry name" value="Lipid_Phosphate_FormReg"/>
</dbReference>
<accession>A0A1L7CYW8</accession>
<dbReference type="GO" id="GO:0008654">
    <property type="term" value="P:phospholipid biosynthetic process"/>
    <property type="evidence" value="ECO:0007669"/>
    <property type="project" value="UniProtKB-KW"/>
</dbReference>
<dbReference type="InterPro" id="IPR017438">
    <property type="entry name" value="ATP-NAD_kinase_N"/>
</dbReference>
<keyword evidence="4" id="KW-0547">Nucleotide-binding</keyword>
<evidence type="ECO:0000313" key="11">
    <source>
        <dbReference type="Proteomes" id="UP000185469"/>
    </source>
</evidence>
<dbReference type="Proteomes" id="UP000185469">
    <property type="component" value="Chromosome"/>
</dbReference>
<dbReference type="SUPFAM" id="SSF111331">
    <property type="entry name" value="NAD kinase/diacylglycerol kinase-like"/>
    <property type="match status" value="1"/>
</dbReference>
<dbReference type="PROSITE" id="PS50146">
    <property type="entry name" value="DAGK"/>
    <property type="match status" value="1"/>
</dbReference>
<protein>
    <submittedName>
        <fullName evidence="10">Diacylglycerol kinase</fullName>
    </submittedName>
</protein>
<keyword evidence="7" id="KW-0443">Lipid metabolism</keyword>
<evidence type="ECO:0000256" key="6">
    <source>
        <dbReference type="ARBA" id="ARBA00022840"/>
    </source>
</evidence>
<dbReference type="InterPro" id="IPR001206">
    <property type="entry name" value="Diacylglycerol_kinase_cat_dom"/>
</dbReference>
<dbReference type="Gene3D" id="2.60.200.40">
    <property type="match status" value="1"/>
</dbReference>
<evidence type="ECO:0000256" key="2">
    <source>
        <dbReference type="ARBA" id="ARBA00005983"/>
    </source>
</evidence>
<gene>
    <name evidence="10" type="ORF">CSPHI_08695</name>
</gene>
<evidence type="ECO:0000313" key="10">
    <source>
        <dbReference type="EMBL" id="APT91085.1"/>
    </source>
</evidence>
<keyword evidence="6" id="KW-0067">ATP-binding</keyword>
<dbReference type="KEGG" id="csph:CSPHI_08695"/>
<dbReference type="GO" id="GO:0005886">
    <property type="term" value="C:plasma membrane"/>
    <property type="evidence" value="ECO:0007669"/>
    <property type="project" value="TreeGrafter"/>
</dbReference>
<proteinExistence type="inferred from homology"/>
<evidence type="ECO:0000259" key="9">
    <source>
        <dbReference type="PROSITE" id="PS50146"/>
    </source>
</evidence>